<dbReference type="Pfam" id="PF02687">
    <property type="entry name" value="FtsX"/>
    <property type="match status" value="2"/>
</dbReference>
<name>A0ABU9VFM6_9BACI</name>
<feature type="transmembrane region" description="Helical" evidence="8">
    <location>
        <begin position="287"/>
        <end position="311"/>
    </location>
</feature>
<keyword evidence="2" id="KW-1003">Cell membrane</keyword>
<comment type="similarity">
    <text evidence="6">Belongs to the ABC-4 integral membrane protein family.</text>
</comment>
<proteinExistence type="inferred from homology"/>
<evidence type="ECO:0000313" key="11">
    <source>
        <dbReference type="Proteomes" id="UP001418796"/>
    </source>
</evidence>
<evidence type="ECO:0000256" key="3">
    <source>
        <dbReference type="ARBA" id="ARBA00022692"/>
    </source>
</evidence>
<evidence type="ECO:0000313" key="10">
    <source>
        <dbReference type="EMBL" id="MEN0642702.1"/>
    </source>
</evidence>
<feature type="transmembrane region" description="Helical" evidence="8">
    <location>
        <begin position="724"/>
        <end position="757"/>
    </location>
</feature>
<evidence type="ECO:0000256" key="2">
    <source>
        <dbReference type="ARBA" id="ARBA00022475"/>
    </source>
</evidence>
<dbReference type="PANTHER" id="PTHR30572">
    <property type="entry name" value="MEMBRANE COMPONENT OF TRANSPORTER-RELATED"/>
    <property type="match status" value="1"/>
</dbReference>
<dbReference type="RefSeq" id="WP_343129784.1">
    <property type="nucleotide sequence ID" value="NZ_JBCITK010000001.1"/>
</dbReference>
<feature type="transmembrane region" description="Helical" evidence="8">
    <location>
        <begin position="20"/>
        <end position="43"/>
    </location>
</feature>
<gene>
    <name evidence="10" type="ORF">MKY91_05955</name>
</gene>
<evidence type="ECO:0000256" key="1">
    <source>
        <dbReference type="ARBA" id="ARBA00004651"/>
    </source>
</evidence>
<keyword evidence="11" id="KW-1185">Reference proteome</keyword>
<feature type="transmembrane region" description="Helical" evidence="8">
    <location>
        <begin position="783"/>
        <end position="806"/>
    </location>
</feature>
<evidence type="ECO:0000256" key="4">
    <source>
        <dbReference type="ARBA" id="ARBA00022989"/>
    </source>
</evidence>
<evidence type="ECO:0000259" key="9">
    <source>
        <dbReference type="Pfam" id="PF02687"/>
    </source>
</evidence>
<feature type="transmembrane region" description="Helical" evidence="8">
    <location>
        <begin position="459"/>
        <end position="479"/>
    </location>
</feature>
<evidence type="ECO:0000256" key="5">
    <source>
        <dbReference type="ARBA" id="ARBA00023136"/>
    </source>
</evidence>
<feature type="domain" description="ABC3 transporter permease C-terminal" evidence="9">
    <location>
        <begin position="735"/>
        <end position="848"/>
    </location>
</feature>
<protein>
    <submittedName>
        <fullName evidence="10">FtsX-like permease family protein</fullName>
    </submittedName>
</protein>
<organism evidence="10 11">
    <name type="scientific">Alkalicoccobacillus gibsonii</name>
    <dbReference type="NCBI Taxonomy" id="79881"/>
    <lineage>
        <taxon>Bacteria</taxon>
        <taxon>Bacillati</taxon>
        <taxon>Bacillota</taxon>
        <taxon>Bacilli</taxon>
        <taxon>Bacillales</taxon>
        <taxon>Bacillaceae</taxon>
        <taxon>Alkalicoccobacillus</taxon>
    </lineage>
</organism>
<sequence>MNIVNKLTIRHLKQNKKRTLVTILGTIISAAMIMAVATIGVSYTDLLKKQAIENNGNWHVCYKDITTDQIDSLLQDEQTASLSLIEDRGYAELDDLMSSYKPYIWVRGMNDEAFTQFDVQLLEGRLPEAENELIVSSSLEDEEVTWSIGDEVTLATGKRFTEEEWAEPQDGLLTSENSLERNEEGDLNETLIDINETSYTIVGFFEQPNWEWGWTPGYMVLSHIDESDEHYPVDSFVYVDKPDRSIYDHADELSDMLGITNVQYNSELLRHSGITASDSIDRTMNGMLGVIIVVIIAGSVALIFNAFAISVSERSRYLGMLSSVGATKRQKRNSVFFEGAIIGVISVPIGIVAGIVGIGITFLAINPMLDSIGLDQQLSLTVTPFSILITILLSALTIFISTWFPALRASRITAMDAIRQTHDIKLKTKSIRTSKFVRRLFGIEAELGLKNLKRNKKRYHVTVLSLIVSIVLFLSVSFFTDSLKQSYQIAESGDAVSYDLEIYSDDADSVSELRESMEDSAEVTDVLTQREMNVSLYLDESEVAPELLESGGYDRMDDGQYRYYAKITSIDKDSLDEYVDSAQIPDNWDDESMSAIVLDTITYEDFEQSKYVRTKSIITNINDSLNIVETNWDTEETKELPTLTVTALTDKTPMGSYNAYLGSVNIFVSNETFEAILNESDLEAEDNLMYVKSDDPMATEQTLSELSNRSINNLYDQRTQGEQMIAVISVFTYGFVTLITLISLANILNTISTGVALRKREFAMLRSVGLTNKSFKKMMMFESAFYGVKALLYGLPLSILVMYMIYRQTQYAFSYSFTIPWLHILGVIIGVFVIVGLAMLYSLTKTKNETIIEGLIQENQ</sequence>
<evidence type="ECO:0000256" key="8">
    <source>
        <dbReference type="SAM" id="Phobius"/>
    </source>
</evidence>
<keyword evidence="5 8" id="KW-0472">Membrane</keyword>
<keyword evidence="3 8" id="KW-0812">Transmembrane</keyword>
<reference evidence="10 11" key="1">
    <citation type="submission" date="2024-03" db="EMBL/GenBank/DDBJ databases">
        <title>Bacilli Hybrid Assemblies.</title>
        <authorList>
            <person name="Kovac J."/>
        </authorList>
    </citation>
    <scope>NUCLEOTIDE SEQUENCE [LARGE SCALE GENOMIC DNA]</scope>
    <source>
        <strain evidence="10 11">FSL R7-0666</strain>
    </source>
</reference>
<evidence type="ECO:0000256" key="7">
    <source>
        <dbReference type="SAM" id="MobiDB-lite"/>
    </source>
</evidence>
<feature type="transmembrane region" description="Helical" evidence="8">
    <location>
        <begin position="818"/>
        <end position="841"/>
    </location>
</feature>
<dbReference type="PANTHER" id="PTHR30572:SF4">
    <property type="entry name" value="ABC TRANSPORTER PERMEASE YTRF"/>
    <property type="match status" value="1"/>
</dbReference>
<dbReference type="Proteomes" id="UP001418796">
    <property type="component" value="Unassembled WGS sequence"/>
</dbReference>
<feature type="domain" description="ABC3 transporter permease C-terminal" evidence="9">
    <location>
        <begin position="290"/>
        <end position="413"/>
    </location>
</feature>
<feature type="transmembrane region" description="Helical" evidence="8">
    <location>
        <begin position="335"/>
        <end position="365"/>
    </location>
</feature>
<evidence type="ECO:0000256" key="6">
    <source>
        <dbReference type="ARBA" id="ARBA00038076"/>
    </source>
</evidence>
<feature type="region of interest" description="Disordered" evidence="7">
    <location>
        <begin position="165"/>
        <end position="185"/>
    </location>
</feature>
<comment type="subcellular location">
    <subcellularLocation>
        <location evidence="1">Cell membrane</location>
        <topology evidence="1">Multi-pass membrane protein</topology>
    </subcellularLocation>
</comment>
<accession>A0ABU9VFM6</accession>
<comment type="caution">
    <text evidence="10">The sequence shown here is derived from an EMBL/GenBank/DDBJ whole genome shotgun (WGS) entry which is preliminary data.</text>
</comment>
<feature type="transmembrane region" description="Helical" evidence="8">
    <location>
        <begin position="385"/>
        <end position="406"/>
    </location>
</feature>
<dbReference type="EMBL" id="JBCITK010000001">
    <property type="protein sequence ID" value="MEN0642702.1"/>
    <property type="molecule type" value="Genomic_DNA"/>
</dbReference>
<keyword evidence="4 8" id="KW-1133">Transmembrane helix</keyword>
<dbReference type="InterPro" id="IPR003838">
    <property type="entry name" value="ABC3_permease_C"/>
</dbReference>
<dbReference type="InterPro" id="IPR050250">
    <property type="entry name" value="Macrolide_Exporter_MacB"/>
</dbReference>